<dbReference type="RefSeq" id="XP_002765260.1">
    <property type="nucleotide sequence ID" value="XM_002765214.1"/>
</dbReference>
<feature type="region of interest" description="Disordered" evidence="1">
    <location>
        <begin position="1"/>
        <end position="104"/>
    </location>
</feature>
<dbReference type="GeneID" id="9037887"/>
<protein>
    <submittedName>
        <fullName evidence="2">Merozoite surface antigen 2, putative</fullName>
    </submittedName>
</protein>
<feature type="compositionally biased region" description="Low complexity" evidence="1">
    <location>
        <begin position="1"/>
        <end position="24"/>
    </location>
</feature>
<evidence type="ECO:0000313" key="2">
    <source>
        <dbReference type="EMBL" id="EEQ97977.1"/>
    </source>
</evidence>
<evidence type="ECO:0000313" key="3">
    <source>
        <dbReference type="Proteomes" id="UP000007800"/>
    </source>
</evidence>
<reference evidence="2 3" key="1">
    <citation type="submission" date="2008-07" db="EMBL/GenBank/DDBJ databases">
        <authorList>
            <person name="El-Sayed N."/>
            <person name="Caler E."/>
            <person name="Inman J."/>
            <person name="Amedeo P."/>
            <person name="Hass B."/>
            <person name="Wortman J."/>
        </authorList>
    </citation>
    <scope>NUCLEOTIDE SEQUENCE [LARGE SCALE GENOMIC DNA]</scope>
    <source>
        <strain evidence="3">ATCC 50983 / TXsc</strain>
    </source>
</reference>
<keyword evidence="3" id="KW-1185">Reference proteome</keyword>
<dbReference type="OrthoDB" id="411871at2759"/>
<dbReference type="InParanoid" id="C5LYW8"/>
<proteinExistence type="predicted"/>
<dbReference type="EMBL" id="GG686838">
    <property type="protein sequence ID" value="EEQ97977.1"/>
    <property type="molecule type" value="Genomic_DNA"/>
</dbReference>
<organism evidence="3">
    <name type="scientific">Perkinsus marinus (strain ATCC 50983 / TXsc)</name>
    <dbReference type="NCBI Taxonomy" id="423536"/>
    <lineage>
        <taxon>Eukaryota</taxon>
        <taxon>Sar</taxon>
        <taxon>Alveolata</taxon>
        <taxon>Perkinsozoa</taxon>
        <taxon>Perkinsea</taxon>
        <taxon>Perkinsida</taxon>
        <taxon>Perkinsidae</taxon>
        <taxon>Perkinsus</taxon>
    </lineage>
</organism>
<dbReference type="AlphaFoldDB" id="C5LYW8"/>
<feature type="compositionally biased region" description="Low complexity" evidence="1">
    <location>
        <begin position="89"/>
        <end position="104"/>
    </location>
</feature>
<sequence>MTTTLSSSTTPSTDATATSPTTQSLGEDSLNESPSSSTTTTTTSTTTEEATTSTTVTTTLSSSKTPTTDFAATSTTTESLEEGWVDELSSSSTTTSTTSTTTEVPALAEAEVEARRALLKGIKQRKRDAARKAIEAMDEGAVKRWAKPRALQEWFDAEQAMDYFVGPATGDGDRREGSANHHREEANHGPYFEMEMETFRRLLAVTPKGRAPGDDECAYEHVRYAVESSSNFRGEIWEVMKASVQLGVFPRAFKPVRLVLIPKPSKGVDQGNGLAENPWKRWRPISLLRVLGKVLEKGADTEEVRVERRQGLGKEE</sequence>
<feature type="compositionally biased region" description="Low complexity" evidence="1">
    <location>
        <begin position="33"/>
        <end position="78"/>
    </location>
</feature>
<gene>
    <name evidence="2" type="ORF">Pmar_PMAR016043</name>
</gene>
<keyword evidence="2" id="KW-0477">Merozoite</keyword>
<evidence type="ECO:0000256" key="1">
    <source>
        <dbReference type="SAM" id="MobiDB-lite"/>
    </source>
</evidence>
<dbReference type="Proteomes" id="UP000007800">
    <property type="component" value="Unassembled WGS sequence"/>
</dbReference>
<name>C5LYW8_PERM5</name>
<accession>C5LYW8</accession>